<feature type="region of interest" description="Disordered" evidence="1">
    <location>
        <begin position="316"/>
        <end position="346"/>
    </location>
</feature>
<dbReference type="AlphaFoldDB" id="A0A9W9TF86"/>
<feature type="region of interest" description="Disordered" evidence="1">
    <location>
        <begin position="51"/>
        <end position="75"/>
    </location>
</feature>
<evidence type="ECO:0000313" key="3">
    <source>
        <dbReference type="Proteomes" id="UP001150941"/>
    </source>
</evidence>
<accession>A0A9W9TF86</accession>
<reference evidence="2" key="2">
    <citation type="journal article" date="2023" name="IMA Fungus">
        <title>Comparative genomic study of the Penicillium genus elucidates a diverse pangenome and 15 lateral gene transfer events.</title>
        <authorList>
            <person name="Petersen C."/>
            <person name="Sorensen T."/>
            <person name="Nielsen M.R."/>
            <person name="Sondergaard T.E."/>
            <person name="Sorensen J.L."/>
            <person name="Fitzpatrick D.A."/>
            <person name="Frisvad J.C."/>
            <person name="Nielsen K.L."/>
        </authorList>
    </citation>
    <scope>NUCLEOTIDE SEQUENCE</scope>
    <source>
        <strain evidence="2">IBT 19713</strain>
    </source>
</reference>
<gene>
    <name evidence="2" type="ORF">N7468_009695</name>
</gene>
<comment type="caution">
    <text evidence="2">The sequence shown here is derived from an EMBL/GenBank/DDBJ whole genome shotgun (WGS) entry which is preliminary data.</text>
</comment>
<feature type="region of interest" description="Disordered" evidence="1">
    <location>
        <begin position="1"/>
        <end position="25"/>
    </location>
</feature>
<keyword evidence="3" id="KW-1185">Reference proteome</keyword>
<sequence>MDPNAYPAGFPVPSPSPNPMSFYPNNYPQQFAQSKGLAQPGQQQHSFGMPIQPGAGGAMMPQGFPQSSGTKPPPPCPHFRSLDFSLHYCQSRCAQCHFLGHGAFGMFPASMDNFSTPFPQTSAPANLNHFSQPNSAMNTPSTVAQTFSQNMASISANNLLANQPRNQINSPKVPQPGTPNQNQNTAQGQSSGQTQAPPPALTPAQLQAQAQAVAREKVRVMTLLDINSTLLQEIANLQAGGKTGSGSHTDGANGFQGSKPSQEYIDCMRRLQANLAYLASITDKQRRLPAPAILTPPPNVPTLNDTYKKLNELFPRPGQVPAKKFSPGLGQGNGGPSPSPMPDPVA</sequence>
<organism evidence="2 3">
    <name type="scientific">Penicillium chermesinum</name>
    <dbReference type="NCBI Taxonomy" id="63820"/>
    <lineage>
        <taxon>Eukaryota</taxon>
        <taxon>Fungi</taxon>
        <taxon>Dikarya</taxon>
        <taxon>Ascomycota</taxon>
        <taxon>Pezizomycotina</taxon>
        <taxon>Eurotiomycetes</taxon>
        <taxon>Eurotiomycetidae</taxon>
        <taxon>Eurotiales</taxon>
        <taxon>Aspergillaceae</taxon>
        <taxon>Penicillium</taxon>
    </lineage>
</organism>
<dbReference type="Proteomes" id="UP001150941">
    <property type="component" value="Unassembled WGS sequence"/>
</dbReference>
<name>A0A9W9TF86_9EURO</name>
<dbReference type="EMBL" id="JAPQKS010000007">
    <property type="protein sequence ID" value="KAJ5220491.1"/>
    <property type="molecule type" value="Genomic_DNA"/>
</dbReference>
<proteinExistence type="predicted"/>
<dbReference type="OrthoDB" id="2530523at2759"/>
<protein>
    <submittedName>
        <fullName evidence="2">Uncharacterized protein</fullName>
    </submittedName>
</protein>
<reference evidence="2" key="1">
    <citation type="submission" date="2022-11" db="EMBL/GenBank/DDBJ databases">
        <authorList>
            <person name="Petersen C."/>
        </authorList>
    </citation>
    <scope>NUCLEOTIDE SEQUENCE</scope>
    <source>
        <strain evidence="2">IBT 19713</strain>
    </source>
</reference>
<dbReference type="RefSeq" id="XP_058327321.1">
    <property type="nucleotide sequence ID" value="XM_058478991.1"/>
</dbReference>
<feature type="region of interest" description="Disordered" evidence="1">
    <location>
        <begin position="164"/>
        <end position="208"/>
    </location>
</feature>
<evidence type="ECO:0000313" key="2">
    <source>
        <dbReference type="EMBL" id="KAJ5220491.1"/>
    </source>
</evidence>
<feature type="compositionally biased region" description="Pro residues" evidence="1">
    <location>
        <begin position="337"/>
        <end position="346"/>
    </location>
</feature>
<evidence type="ECO:0000256" key="1">
    <source>
        <dbReference type="SAM" id="MobiDB-lite"/>
    </source>
</evidence>
<feature type="compositionally biased region" description="Polar residues" evidence="1">
    <location>
        <begin position="164"/>
        <end position="192"/>
    </location>
</feature>
<dbReference type="GeneID" id="83206294"/>